<name>A0A8J3B7L6_9BACI</name>
<proteinExistence type="predicted"/>
<evidence type="ECO:0000313" key="2">
    <source>
        <dbReference type="Proteomes" id="UP000637720"/>
    </source>
</evidence>
<comment type="caution">
    <text evidence="1">The sequence shown here is derived from an EMBL/GenBank/DDBJ whole genome shotgun (WGS) entry which is preliminary data.</text>
</comment>
<dbReference type="Gene3D" id="1.20.120.1450">
    <property type="match status" value="1"/>
</dbReference>
<dbReference type="Proteomes" id="UP000637720">
    <property type="component" value="Unassembled WGS sequence"/>
</dbReference>
<evidence type="ECO:0008006" key="3">
    <source>
        <dbReference type="Google" id="ProtNLM"/>
    </source>
</evidence>
<organism evidence="1 2">
    <name type="scientific">Calditerricola satsumensis</name>
    <dbReference type="NCBI Taxonomy" id="373054"/>
    <lineage>
        <taxon>Bacteria</taxon>
        <taxon>Bacillati</taxon>
        <taxon>Bacillota</taxon>
        <taxon>Bacilli</taxon>
        <taxon>Bacillales</taxon>
        <taxon>Bacillaceae</taxon>
        <taxon>Calditerricola</taxon>
    </lineage>
</organism>
<gene>
    <name evidence="1" type="ORF">GCM10007043_04600</name>
</gene>
<dbReference type="EMBL" id="BMOF01000005">
    <property type="protein sequence ID" value="GGJ93944.1"/>
    <property type="molecule type" value="Genomic_DNA"/>
</dbReference>
<dbReference type="InterPro" id="IPR009920">
    <property type="entry name" value="HEPPP_synth_su1"/>
</dbReference>
<evidence type="ECO:0000313" key="1">
    <source>
        <dbReference type="EMBL" id="GGJ93944.1"/>
    </source>
</evidence>
<dbReference type="RefSeq" id="WP_188816678.1">
    <property type="nucleotide sequence ID" value="NZ_BMOF01000005.1"/>
</dbReference>
<protein>
    <recommendedName>
        <fullName evidence="3">Heptaprenyl diphosphate synthase</fullName>
    </recommendedName>
</protein>
<sequence length="284" mass="31278">MDGMQNRRLAVAFQAVLKQVSNLWNHPLFAHAVDKPLLPAPLAYTYFLFLHTTARSDEAIARRVIPLCLVQLGLAAHDAVDRTACPRARQLTVLAGDYASSLYYALLAQMDDIALIRTLARAIERINAWKVEMAEAFAARTLTAERYRALRANVDAHLYSEAIAAECGTERREEGHKWAAFVHALADLVNLEQEWRAVVQPQAEPGWYVRLRLREASGGEDEGSAAREPLLLKLGLDRDIAAALRRVHALAEPLFEGLPGAVHAELAALLAALKEQVEAVAPVA</sequence>
<reference evidence="1" key="1">
    <citation type="journal article" date="2014" name="Int. J. Syst. Evol. Microbiol.">
        <title>Complete genome sequence of Corynebacterium casei LMG S-19264T (=DSM 44701T), isolated from a smear-ripened cheese.</title>
        <authorList>
            <consortium name="US DOE Joint Genome Institute (JGI-PGF)"/>
            <person name="Walter F."/>
            <person name="Albersmeier A."/>
            <person name="Kalinowski J."/>
            <person name="Ruckert C."/>
        </authorList>
    </citation>
    <scope>NUCLEOTIDE SEQUENCE</scope>
    <source>
        <strain evidence="1">JCM 14719</strain>
    </source>
</reference>
<keyword evidence="2" id="KW-1185">Reference proteome</keyword>
<accession>A0A8J3B7L6</accession>
<dbReference type="AlphaFoldDB" id="A0A8J3B7L6"/>
<dbReference type="GO" id="GO:0009234">
    <property type="term" value="P:menaquinone biosynthetic process"/>
    <property type="evidence" value="ECO:0007669"/>
    <property type="project" value="InterPro"/>
</dbReference>
<reference evidence="1" key="2">
    <citation type="submission" date="2020-09" db="EMBL/GenBank/DDBJ databases">
        <authorList>
            <person name="Sun Q."/>
            <person name="Ohkuma M."/>
        </authorList>
    </citation>
    <scope>NUCLEOTIDE SEQUENCE</scope>
    <source>
        <strain evidence="1">JCM 14719</strain>
    </source>
</reference>
<dbReference type="Pfam" id="PF07307">
    <property type="entry name" value="HEPPP_synt_1"/>
    <property type="match status" value="1"/>
</dbReference>